<organism evidence="3 4">
    <name type="scientific">Pleurodeles waltl</name>
    <name type="common">Iberian ribbed newt</name>
    <dbReference type="NCBI Taxonomy" id="8319"/>
    <lineage>
        <taxon>Eukaryota</taxon>
        <taxon>Metazoa</taxon>
        <taxon>Chordata</taxon>
        <taxon>Craniata</taxon>
        <taxon>Vertebrata</taxon>
        <taxon>Euteleostomi</taxon>
        <taxon>Amphibia</taxon>
        <taxon>Batrachia</taxon>
        <taxon>Caudata</taxon>
        <taxon>Salamandroidea</taxon>
        <taxon>Salamandridae</taxon>
        <taxon>Pleurodelinae</taxon>
        <taxon>Pleurodeles</taxon>
    </lineage>
</organism>
<evidence type="ECO:0000313" key="3">
    <source>
        <dbReference type="EMBL" id="KAJ1121746.1"/>
    </source>
</evidence>
<keyword evidence="1" id="KW-1133">Transmembrane helix</keyword>
<feature type="domain" description="KRAB" evidence="2">
    <location>
        <begin position="11"/>
        <end position="88"/>
    </location>
</feature>
<dbReference type="PANTHER" id="PTHR23232:SF118">
    <property type="entry name" value="ZINC FINGER PROTEIN 746"/>
    <property type="match status" value="1"/>
</dbReference>
<comment type="caution">
    <text evidence="3">The sequence shown here is derived from an EMBL/GenBank/DDBJ whole genome shotgun (WGS) entry which is preliminary data.</text>
</comment>
<dbReference type="AlphaFoldDB" id="A0AAV7P0D1"/>
<evidence type="ECO:0000256" key="1">
    <source>
        <dbReference type="SAM" id="Phobius"/>
    </source>
</evidence>
<dbReference type="SUPFAM" id="SSF109640">
    <property type="entry name" value="KRAB domain (Kruppel-associated box)"/>
    <property type="match status" value="1"/>
</dbReference>
<dbReference type="SMART" id="SM00349">
    <property type="entry name" value="KRAB"/>
    <property type="match status" value="1"/>
</dbReference>
<name>A0AAV7P0D1_PLEWA</name>
<reference evidence="3" key="1">
    <citation type="journal article" date="2022" name="bioRxiv">
        <title>Sequencing and chromosome-scale assembly of the giantPleurodeles waltlgenome.</title>
        <authorList>
            <person name="Brown T."/>
            <person name="Elewa A."/>
            <person name="Iarovenko S."/>
            <person name="Subramanian E."/>
            <person name="Araus A.J."/>
            <person name="Petzold A."/>
            <person name="Susuki M."/>
            <person name="Suzuki K.-i.T."/>
            <person name="Hayashi T."/>
            <person name="Toyoda A."/>
            <person name="Oliveira C."/>
            <person name="Osipova E."/>
            <person name="Leigh N.D."/>
            <person name="Simon A."/>
            <person name="Yun M.H."/>
        </authorList>
    </citation>
    <scope>NUCLEOTIDE SEQUENCE</scope>
    <source>
        <strain evidence="3">20211129_DDA</strain>
        <tissue evidence="3">Liver</tissue>
    </source>
</reference>
<dbReference type="EMBL" id="JANPWB010000011">
    <property type="protein sequence ID" value="KAJ1121746.1"/>
    <property type="molecule type" value="Genomic_DNA"/>
</dbReference>
<dbReference type="PANTHER" id="PTHR23232">
    <property type="entry name" value="KRAB DOMAIN C2H2 ZINC FINGER"/>
    <property type="match status" value="1"/>
</dbReference>
<proteinExistence type="predicted"/>
<sequence>MTQQAPGQAQVSFYDVSAYFSEEEWEHLKEWQKTLYRNVMKEIHQALISLGPLIENAVISLSGKEKVCYQDDEEFNSAKGFPLHAADTWVKQDEDTILIPNNHLGTEFGEYSKDRGPTGHDLISFGIKEEEGFDCLEHQALGRLEGADQVEGGPIASLILSQSLKQEADMYAEQREDDGSISGCLLQKTIPTELETQGNLQLCGDDPFLTDSGSYLFRYISVSCLRDIYYSGPFAGMWYSFVIPFDFLYASIGVLFVKQKVLYV</sequence>
<keyword evidence="4" id="KW-1185">Reference proteome</keyword>
<gene>
    <name evidence="3" type="ORF">NDU88_000265</name>
</gene>
<dbReference type="InterPro" id="IPR050169">
    <property type="entry name" value="Krueppel_C2H2_ZnF"/>
</dbReference>
<dbReference type="GO" id="GO:0006355">
    <property type="term" value="P:regulation of DNA-templated transcription"/>
    <property type="evidence" value="ECO:0007669"/>
    <property type="project" value="InterPro"/>
</dbReference>
<feature type="transmembrane region" description="Helical" evidence="1">
    <location>
        <begin position="236"/>
        <end position="257"/>
    </location>
</feature>
<dbReference type="InterPro" id="IPR001909">
    <property type="entry name" value="KRAB"/>
</dbReference>
<dbReference type="PROSITE" id="PS50805">
    <property type="entry name" value="KRAB"/>
    <property type="match status" value="1"/>
</dbReference>
<evidence type="ECO:0000259" key="2">
    <source>
        <dbReference type="PROSITE" id="PS50805"/>
    </source>
</evidence>
<protein>
    <recommendedName>
        <fullName evidence="2">KRAB domain-containing protein</fullName>
    </recommendedName>
</protein>
<dbReference type="CDD" id="cd07765">
    <property type="entry name" value="KRAB_A-box"/>
    <property type="match status" value="1"/>
</dbReference>
<dbReference type="InterPro" id="IPR036051">
    <property type="entry name" value="KRAB_dom_sf"/>
</dbReference>
<dbReference type="Gene3D" id="6.10.140.140">
    <property type="match status" value="1"/>
</dbReference>
<accession>A0AAV7P0D1</accession>
<dbReference type="Pfam" id="PF01352">
    <property type="entry name" value="KRAB"/>
    <property type="match status" value="1"/>
</dbReference>
<dbReference type="Proteomes" id="UP001066276">
    <property type="component" value="Chromosome 7"/>
</dbReference>
<keyword evidence="1" id="KW-0472">Membrane</keyword>
<keyword evidence="1" id="KW-0812">Transmembrane</keyword>
<evidence type="ECO:0000313" key="4">
    <source>
        <dbReference type="Proteomes" id="UP001066276"/>
    </source>
</evidence>